<keyword evidence="1" id="KW-0812">Transmembrane</keyword>
<gene>
    <name evidence="2" type="ORF">Pyn_11974</name>
</gene>
<accession>A0A314Y4T2</accession>
<name>A0A314Y4T2_PRUYE</name>
<evidence type="ECO:0000313" key="3">
    <source>
        <dbReference type="Proteomes" id="UP000250321"/>
    </source>
</evidence>
<keyword evidence="3" id="KW-1185">Reference proteome</keyword>
<organism evidence="2 3">
    <name type="scientific">Prunus yedoensis var. nudiflora</name>
    <dbReference type="NCBI Taxonomy" id="2094558"/>
    <lineage>
        <taxon>Eukaryota</taxon>
        <taxon>Viridiplantae</taxon>
        <taxon>Streptophyta</taxon>
        <taxon>Embryophyta</taxon>
        <taxon>Tracheophyta</taxon>
        <taxon>Spermatophyta</taxon>
        <taxon>Magnoliopsida</taxon>
        <taxon>eudicotyledons</taxon>
        <taxon>Gunneridae</taxon>
        <taxon>Pentapetalae</taxon>
        <taxon>rosids</taxon>
        <taxon>fabids</taxon>
        <taxon>Rosales</taxon>
        <taxon>Rosaceae</taxon>
        <taxon>Amygdaloideae</taxon>
        <taxon>Amygdaleae</taxon>
        <taxon>Prunus</taxon>
    </lineage>
</organism>
<dbReference type="EMBL" id="PJQY01001813">
    <property type="protein sequence ID" value="PQP99420.1"/>
    <property type="molecule type" value="Genomic_DNA"/>
</dbReference>
<reference evidence="2 3" key="1">
    <citation type="submission" date="2018-02" db="EMBL/GenBank/DDBJ databases">
        <title>Draft genome of wild Prunus yedoensis var. nudiflora.</title>
        <authorList>
            <person name="Baek S."/>
            <person name="Kim J.-H."/>
            <person name="Choi K."/>
            <person name="Kim G.-B."/>
            <person name="Cho A."/>
            <person name="Jang H."/>
            <person name="Shin C.-H."/>
            <person name="Yu H.-J."/>
            <person name="Mun J.-H."/>
        </authorList>
    </citation>
    <scope>NUCLEOTIDE SEQUENCE [LARGE SCALE GENOMIC DNA]</scope>
    <source>
        <strain evidence="3">cv. Jeju island</strain>
        <tissue evidence="2">Leaf</tissue>
    </source>
</reference>
<evidence type="ECO:0000313" key="2">
    <source>
        <dbReference type="EMBL" id="PQP99420.1"/>
    </source>
</evidence>
<keyword evidence="1" id="KW-1133">Transmembrane helix</keyword>
<dbReference type="AlphaFoldDB" id="A0A314Y4T2"/>
<evidence type="ECO:0000256" key="1">
    <source>
        <dbReference type="SAM" id="Phobius"/>
    </source>
</evidence>
<protein>
    <submittedName>
        <fullName evidence="2">Uncharacterized protein</fullName>
    </submittedName>
</protein>
<dbReference type="Proteomes" id="UP000250321">
    <property type="component" value="Unassembled WGS sequence"/>
</dbReference>
<sequence>MAVSWEQWVLKLTSLFFLLVLRLGKSRLERRWTWEQMAGTASAKRVNYWP</sequence>
<feature type="transmembrane region" description="Helical" evidence="1">
    <location>
        <begin position="6"/>
        <end position="24"/>
    </location>
</feature>
<keyword evidence="1" id="KW-0472">Membrane</keyword>
<comment type="caution">
    <text evidence="2">The sequence shown here is derived from an EMBL/GenBank/DDBJ whole genome shotgun (WGS) entry which is preliminary data.</text>
</comment>
<proteinExistence type="predicted"/>